<name>A0A5B1CQX9_9BACT</name>
<dbReference type="EMBL" id="VRLW01000001">
    <property type="protein sequence ID" value="KAA1262375.1"/>
    <property type="molecule type" value="Genomic_DNA"/>
</dbReference>
<comment type="similarity">
    <text evidence="3">Belongs to the CheD family.</text>
</comment>
<accession>A0A5B1CQX9</accession>
<evidence type="ECO:0000256" key="1">
    <source>
        <dbReference type="ARBA" id="ARBA00022500"/>
    </source>
</evidence>
<protein>
    <recommendedName>
        <fullName evidence="3">Probable chemoreceptor glutamine deamidase CheD</fullName>
        <ecNumber evidence="3">3.5.1.44</ecNumber>
    </recommendedName>
</protein>
<dbReference type="Pfam" id="PF03975">
    <property type="entry name" value="CheD"/>
    <property type="match status" value="1"/>
</dbReference>
<evidence type="ECO:0000313" key="5">
    <source>
        <dbReference type="Proteomes" id="UP000322699"/>
    </source>
</evidence>
<dbReference type="PANTHER" id="PTHR35147">
    <property type="entry name" value="CHEMORECEPTOR GLUTAMINE DEAMIDASE CHED-RELATED"/>
    <property type="match status" value="1"/>
</dbReference>
<organism evidence="4 5">
    <name type="scientific">Rubripirellula obstinata</name>
    <dbReference type="NCBI Taxonomy" id="406547"/>
    <lineage>
        <taxon>Bacteria</taxon>
        <taxon>Pseudomonadati</taxon>
        <taxon>Planctomycetota</taxon>
        <taxon>Planctomycetia</taxon>
        <taxon>Pirellulales</taxon>
        <taxon>Pirellulaceae</taxon>
        <taxon>Rubripirellula</taxon>
    </lineage>
</organism>
<keyword evidence="4" id="KW-0675">Receptor</keyword>
<dbReference type="GO" id="GO:0006935">
    <property type="term" value="P:chemotaxis"/>
    <property type="evidence" value="ECO:0007669"/>
    <property type="project" value="UniProtKB-UniRule"/>
</dbReference>
<gene>
    <name evidence="3 4" type="primary">cheD</name>
    <name evidence="4" type="ORF">LF1_49390</name>
</gene>
<comment type="catalytic activity">
    <reaction evidence="3">
        <text>L-glutaminyl-[protein] + H2O = L-glutamyl-[protein] + NH4(+)</text>
        <dbReference type="Rhea" id="RHEA:16441"/>
        <dbReference type="Rhea" id="RHEA-COMP:10207"/>
        <dbReference type="Rhea" id="RHEA-COMP:10208"/>
        <dbReference type="ChEBI" id="CHEBI:15377"/>
        <dbReference type="ChEBI" id="CHEBI:28938"/>
        <dbReference type="ChEBI" id="CHEBI:29973"/>
        <dbReference type="ChEBI" id="CHEBI:30011"/>
        <dbReference type="EC" id="3.5.1.44"/>
    </reaction>
</comment>
<keyword evidence="2 3" id="KW-0378">Hydrolase</keyword>
<reference evidence="4 5" key="1">
    <citation type="submission" date="2019-08" db="EMBL/GenBank/DDBJ databases">
        <title>Deep-cultivation of Planctomycetes and their phenomic and genomic characterization uncovers novel biology.</title>
        <authorList>
            <person name="Wiegand S."/>
            <person name="Jogler M."/>
            <person name="Boedeker C."/>
            <person name="Pinto D."/>
            <person name="Vollmers J."/>
            <person name="Rivas-Marin E."/>
            <person name="Kohn T."/>
            <person name="Peeters S.H."/>
            <person name="Heuer A."/>
            <person name="Rast P."/>
            <person name="Oberbeckmann S."/>
            <person name="Bunk B."/>
            <person name="Jeske O."/>
            <person name="Meyerdierks A."/>
            <person name="Storesund J.E."/>
            <person name="Kallscheuer N."/>
            <person name="Luecker S."/>
            <person name="Lage O.M."/>
            <person name="Pohl T."/>
            <person name="Merkel B.J."/>
            <person name="Hornburger P."/>
            <person name="Mueller R.-W."/>
            <person name="Bruemmer F."/>
            <person name="Labrenz M."/>
            <person name="Spormann A.M."/>
            <person name="Op Den Camp H."/>
            <person name="Overmann J."/>
            <person name="Amann R."/>
            <person name="Jetten M.S.M."/>
            <person name="Mascher T."/>
            <person name="Medema M.H."/>
            <person name="Devos D.P."/>
            <person name="Kaster A.-K."/>
            <person name="Ovreas L."/>
            <person name="Rohde M."/>
            <person name="Galperin M.Y."/>
            <person name="Jogler C."/>
        </authorList>
    </citation>
    <scope>NUCLEOTIDE SEQUENCE [LARGE SCALE GENOMIC DNA]</scope>
    <source>
        <strain evidence="4 5">LF1</strain>
    </source>
</reference>
<comment type="caution">
    <text evidence="4">The sequence shown here is derived from an EMBL/GenBank/DDBJ whole genome shotgun (WGS) entry which is preliminary data.</text>
</comment>
<comment type="function">
    <text evidence="3">Probably deamidates glutamine residues to glutamate on methyl-accepting chemotaxis receptors (MCPs), playing an important role in chemotaxis.</text>
</comment>
<dbReference type="EC" id="3.5.1.44" evidence="3"/>
<dbReference type="Proteomes" id="UP000322699">
    <property type="component" value="Unassembled WGS sequence"/>
</dbReference>
<keyword evidence="5" id="KW-1185">Reference proteome</keyword>
<evidence type="ECO:0000313" key="4">
    <source>
        <dbReference type="EMBL" id="KAA1262375.1"/>
    </source>
</evidence>
<dbReference type="InterPro" id="IPR005659">
    <property type="entry name" value="Chemorcpt_Glu_NH3ase_CheD"/>
</dbReference>
<keyword evidence="1 3" id="KW-0145">Chemotaxis</keyword>
<evidence type="ECO:0000256" key="2">
    <source>
        <dbReference type="ARBA" id="ARBA00022801"/>
    </source>
</evidence>
<evidence type="ECO:0000256" key="3">
    <source>
        <dbReference type="HAMAP-Rule" id="MF_01440"/>
    </source>
</evidence>
<proteinExistence type="inferred from homology"/>
<dbReference type="HAMAP" id="MF_01440">
    <property type="entry name" value="CheD"/>
    <property type="match status" value="1"/>
</dbReference>
<dbReference type="InterPro" id="IPR038592">
    <property type="entry name" value="CheD-like_sf"/>
</dbReference>
<dbReference type="CDD" id="cd16352">
    <property type="entry name" value="CheD"/>
    <property type="match status" value="1"/>
</dbReference>
<dbReference type="GO" id="GO:0050568">
    <property type="term" value="F:protein-glutamine glutaminase activity"/>
    <property type="evidence" value="ECO:0007669"/>
    <property type="project" value="UniProtKB-UniRule"/>
</dbReference>
<dbReference type="InterPro" id="IPR011324">
    <property type="entry name" value="Cytotoxic_necrot_fac-like_cat"/>
</dbReference>
<dbReference type="AlphaFoldDB" id="A0A5B1CQX9"/>
<sequence>MGEIGVGQSGDTLVTLLGSCVAVVLFDPNAKKAALAHIQLPASSSSPPVTNPATNLVTNTDAAIDTAGKYADTAIPALMREFSTLNRSQLIVHLAGGADMFKTSRLLTVGKLNVQAAERLLGQLNLSIVSHDCGGPLARRVRFEVSTGMMLVEKVEKPTELNT</sequence>
<dbReference type="SUPFAM" id="SSF64438">
    <property type="entry name" value="CNF1/YfiH-like putative cysteine hydrolases"/>
    <property type="match status" value="1"/>
</dbReference>
<dbReference type="PANTHER" id="PTHR35147:SF1">
    <property type="entry name" value="CHEMORECEPTOR GLUTAMINE DEAMIDASE CHED-RELATED"/>
    <property type="match status" value="1"/>
</dbReference>
<dbReference type="Gene3D" id="3.30.1330.200">
    <property type="match status" value="1"/>
</dbReference>